<feature type="chain" id="PRO_5033463870" description="glucan 1,4-alpha-glucosidase" evidence="8">
    <location>
        <begin position="22"/>
        <end position="491"/>
    </location>
</feature>
<dbReference type="Proteomes" id="UP000317494">
    <property type="component" value="Unassembled WGS sequence"/>
</dbReference>
<dbReference type="GO" id="GO:0004339">
    <property type="term" value="F:glucan 1,4-alpha-glucosidase activity"/>
    <property type="evidence" value="ECO:0007669"/>
    <property type="project" value="UniProtKB-EC"/>
</dbReference>
<evidence type="ECO:0000313" key="12">
    <source>
        <dbReference type="Proteomes" id="UP000317494"/>
    </source>
</evidence>
<keyword evidence="12" id="KW-1185">Reference proteome</keyword>
<dbReference type="PANTHER" id="PTHR31616">
    <property type="entry name" value="TREHALASE"/>
    <property type="match status" value="1"/>
</dbReference>
<feature type="signal peptide" evidence="8">
    <location>
        <begin position="1"/>
        <end position="21"/>
    </location>
</feature>
<comment type="caution">
    <text evidence="11">The sequence shown here is derived from an EMBL/GenBank/DDBJ whole genome shotgun (WGS) entry which is preliminary data.</text>
</comment>
<evidence type="ECO:0000313" key="13">
    <source>
        <dbReference type="Proteomes" id="UP000320475"/>
    </source>
</evidence>
<sequence>MLTLKLIILAIFRLVGPTSFGDPLDDHHSTNNNGSDLEEWIKIQYKTSKTMLLHNVSPPGTRRGAVIASPSTEHPNYFFNWVRDSALVTNTIVTLWLKEANGEEAIPLENLIWDIADFNLDIMDTSSPCSCFGEPKFMVNGNAFTEPWGRPQNDGPSLRALTFIRYARHYLKTQFIDSGLEHSHASSHYHHIDILSRLPAMTVITRDLDYIAKVHSDICFDLWEEVNGHHFHTRLVQYAALTRGAEFIKTYLNDTKTADNYLLQAKTLLNRLTKDHVDTKGKMIRASVDVINDSKKYSNLDASVILAVLQADVSEFSVMNPYVVDTVSKIVKVMSDLYPINKEGDDEKLRSKYGDGGRLAPAIGRYPEDVYDGYGISTGNPWFLTTLAMAEYLYKLSLFKHDDSDSEVLLLQQNQPRNDQGYAMSSRLRRSLIRAGDSFLWRVKKHAGETGSMSEQFHRNTGFMEGARDLTWSYAAFLTAIWARERALDEL</sequence>
<evidence type="ECO:0000256" key="1">
    <source>
        <dbReference type="ARBA" id="ARBA00001863"/>
    </source>
</evidence>
<feature type="domain" description="GH15-like" evidence="9">
    <location>
        <begin position="54"/>
        <end position="482"/>
    </location>
</feature>
<evidence type="ECO:0000313" key="10">
    <source>
        <dbReference type="EMBL" id="TPX39432.1"/>
    </source>
</evidence>
<comment type="catalytic activity">
    <reaction evidence="1">
        <text>Hydrolysis of terminal (1-&gt;4)-linked alpha-D-glucose residues successively from non-reducing ends of the chains with release of beta-D-glucose.</text>
        <dbReference type="EC" id="3.2.1.3"/>
    </reaction>
</comment>
<dbReference type="PANTHER" id="PTHR31616:SF9">
    <property type="entry name" value="GLUCOAMYLASE, INTRACELLULAR SPORULATION-SPECIFIC"/>
    <property type="match status" value="1"/>
</dbReference>
<dbReference type="GO" id="GO:0000324">
    <property type="term" value="C:fungal-type vacuole"/>
    <property type="evidence" value="ECO:0007669"/>
    <property type="project" value="TreeGrafter"/>
</dbReference>
<dbReference type="SUPFAM" id="SSF48208">
    <property type="entry name" value="Six-hairpin glycosidases"/>
    <property type="match status" value="1"/>
</dbReference>
<dbReference type="Pfam" id="PF00723">
    <property type="entry name" value="Glyco_hydro_15"/>
    <property type="match status" value="1"/>
</dbReference>
<dbReference type="VEuPathDB" id="FungiDB:SeMB42_g06365"/>
<dbReference type="InterPro" id="IPR011613">
    <property type="entry name" value="GH15-like"/>
</dbReference>
<dbReference type="PRINTS" id="PR00736">
    <property type="entry name" value="GLHYDRLASE15"/>
</dbReference>
<dbReference type="GO" id="GO:0000272">
    <property type="term" value="P:polysaccharide catabolic process"/>
    <property type="evidence" value="ECO:0007669"/>
    <property type="project" value="UniProtKB-KW"/>
</dbReference>
<evidence type="ECO:0000313" key="11">
    <source>
        <dbReference type="EMBL" id="TPX42401.1"/>
    </source>
</evidence>
<evidence type="ECO:0000256" key="6">
    <source>
        <dbReference type="ARBA" id="ARBA00023295"/>
    </source>
</evidence>
<gene>
    <name evidence="11" type="primary">SGA1</name>
    <name evidence="11" type="ORF">SeLEV6574_g05625</name>
    <name evidence="10" type="ORF">SeMB42_g06365</name>
</gene>
<dbReference type="InterPro" id="IPR008928">
    <property type="entry name" value="6-hairpin_glycosidase_sf"/>
</dbReference>
<dbReference type="EMBL" id="QEAM01000273">
    <property type="protein sequence ID" value="TPX42401.1"/>
    <property type="molecule type" value="Genomic_DNA"/>
</dbReference>
<dbReference type="EC" id="3.2.1.3" evidence="3"/>
<keyword evidence="8" id="KW-0732">Signal</keyword>
<evidence type="ECO:0000256" key="3">
    <source>
        <dbReference type="ARBA" id="ARBA00012593"/>
    </source>
</evidence>
<evidence type="ECO:0000256" key="4">
    <source>
        <dbReference type="ARBA" id="ARBA00022801"/>
    </source>
</evidence>
<keyword evidence="6" id="KW-0326">Glycosidase</keyword>
<dbReference type="OrthoDB" id="6123450at2759"/>
<accession>A0A507CTN8</accession>
<dbReference type="EMBL" id="QEAN01000352">
    <property type="protein sequence ID" value="TPX39432.1"/>
    <property type="molecule type" value="Genomic_DNA"/>
</dbReference>
<dbReference type="AlphaFoldDB" id="A0A507CTN8"/>
<dbReference type="InterPro" id="IPR000165">
    <property type="entry name" value="Glucoamylase"/>
</dbReference>
<evidence type="ECO:0000256" key="8">
    <source>
        <dbReference type="SAM" id="SignalP"/>
    </source>
</evidence>
<name>A0A507CTN8_9FUNG</name>
<evidence type="ECO:0000256" key="7">
    <source>
        <dbReference type="ARBA" id="ARBA00023326"/>
    </source>
</evidence>
<dbReference type="InterPro" id="IPR012341">
    <property type="entry name" value="6hp_glycosidase-like_sf"/>
</dbReference>
<evidence type="ECO:0000256" key="2">
    <source>
        <dbReference type="ARBA" id="ARBA00006188"/>
    </source>
</evidence>
<dbReference type="STRING" id="286115.A0A507CTN8"/>
<reference evidence="12 13" key="1">
    <citation type="journal article" date="2019" name="Sci. Rep.">
        <title>Comparative genomics of chytrid fungi reveal insights into the obligate biotrophic and pathogenic lifestyle of Synchytrium endobioticum.</title>
        <authorList>
            <person name="van de Vossenberg B.T.L.H."/>
            <person name="Warris S."/>
            <person name="Nguyen H.D.T."/>
            <person name="van Gent-Pelzer M.P.E."/>
            <person name="Joly D.L."/>
            <person name="van de Geest H.C."/>
            <person name="Bonants P.J.M."/>
            <person name="Smith D.S."/>
            <person name="Levesque C.A."/>
            <person name="van der Lee T.A.J."/>
        </authorList>
    </citation>
    <scope>NUCLEOTIDE SEQUENCE [LARGE SCALE GENOMIC DNA]</scope>
    <source>
        <strain evidence="11 13">LEV6574</strain>
        <strain evidence="10 12">MB42</strain>
    </source>
</reference>
<keyword evidence="7" id="KW-0624">Polysaccharide degradation</keyword>
<proteinExistence type="inferred from homology"/>
<dbReference type="Proteomes" id="UP000320475">
    <property type="component" value="Unassembled WGS sequence"/>
</dbReference>
<dbReference type="Gene3D" id="1.50.10.10">
    <property type="match status" value="1"/>
</dbReference>
<organism evidence="11 13">
    <name type="scientific">Synchytrium endobioticum</name>
    <dbReference type="NCBI Taxonomy" id="286115"/>
    <lineage>
        <taxon>Eukaryota</taxon>
        <taxon>Fungi</taxon>
        <taxon>Fungi incertae sedis</taxon>
        <taxon>Chytridiomycota</taxon>
        <taxon>Chytridiomycota incertae sedis</taxon>
        <taxon>Chytridiomycetes</taxon>
        <taxon>Synchytriales</taxon>
        <taxon>Synchytriaceae</taxon>
        <taxon>Synchytrium</taxon>
    </lineage>
</organism>
<protein>
    <recommendedName>
        <fullName evidence="3">glucan 1,4-alpha-glucosidase</fullName>
        <ecNumber evidence="3">3.2.1.3</ecNumber>
    </recommendedName>
</protein>
<comment type="similarity">
    <text evidence="2">Belongs to the glycosyl hydrolase 15 family.</text>
</comment>
<keyword evidence="5" id="KW-0119">Carbohydrate metabolism</keyword>
<keyword evidence="4" id="KW-0378">Hydrolase</keyword>
<evidence type="ECO:0000259" key="9">
    <source>
        <dbReference type="Pfam" id="PF00723"/>
    </source>
</evidence>
<evidence type="ECO:0000256" key="5">
    <source>
        <dbReference type="ARBA" id="ARBA00023277"/>
    </source>
</evidence>